<organism evidence="2 3">
    <name type="scientific">Zymoseptoria brevis</name>
    <dbReference type="NCBI Taxonomy" id="1047168"/>
    <lineage>
        <taxon>Eukaryota</taxon>
        <taxon>Fungi</taxon>
        <taxon>Dikarya</taxon>
        <taxon>Ascomycota</taxon>
        <taxon>Pezizomycotina</taxon>
        <taxon>Dothideomycetes</taxon>
        <taxon>Dothideomycetidae</taxon>
        <taxon>Mycosphaerellales</taxon>
        <taxon>Mycosphaerellaceae</taxon>
        <taxon>Zymoseptoria</taxon>
    </lineage>
</organism>
<keyword evidence="3" id="KW-1185">Reference proteome</keyword>
<dbReference type="EMBL" id="LAFY01000290">
    <property type="protein sequence ID" value="KJY01292.1"/>
    <property type="molecule type" value="Genomic_DNA"/>
</dbReference>
<feature type="compositionally biased region" description="Basic and acidic residues" evidence="1">
    <location>
        <begin position="101"/>
        <end position="111"/>
    </location>
</feature>
<sequence>MEAFRAELQEMQRMREVDVDRMRVFIDKVSSAATDANDSGVRTLFWVFARGANTNEDLVRGLREIARKLEQYLSWVEEQDDGNSDTEGDGNIEEENGGPTKEGDRDPRANRLDSIGSRSTLAVDNGAAPMAGGLHSNILATLKVHGTVPARSDQGMCHRRSLALLNALSDSDLLQTFKSPRPWLRLPKVMAEQT</sequence>
<protein>
    <submittedName>
        <fullName evidence="2">Uncharacterized protein</fullName>
    </submittedName>
</protein>
<gene>
    <name evidence="2" type="ORF">TI39_contig298g00030</name>
</gene>
<evidence type="ECO:0000256" key="1">
    <source>
        <dbReference type="SAM" id="MobiDB-lite"/>
    </source>
</evidence>
<dbReference type="AlphaFoldDB" id="A0A0F4GV57"/>
<comment type="caution">
    <text evidence="2">The sequence shown here is derived from an EMBL/GenBank/DDBJ whole genome shotgun (WGS) entry which is preliminary data.</text>
</comment>
<feature type="compositionally biased region" description="Acidic residues" evidence="1">
    <location>
        <begin position="77"/>
        <end position="96"/>
    </location>
</feature>
<feature type="region of interest" description="Disordered" evidence="1">
    <location>
        <begin position="76"/>
        <end position="117"/>
    </location>
</feature>
<accession>A0A0F4GV57</accession>
<evidence type="ECO:0000313" key="2">
    <source>
        <dbReference type="EMBL" id="KJY01292.1"/>
    </source>
</evidence>
<proteinExistence type="predicted"/>
<name>A0A0F4GV57_9PEZI</name>
<dbReference type="Proteomes" id="UP000033647">
    <property type="component" value="Unassembled WGS sequence"/>
</dbReference>
<reference evidence="2 3" key="1">
    <citation type="submission" date="2015-03" db="EMBL/GenBank/DDBJ databases">
        <title>RNA-seq based gene annotation and comparative genomics of four Zymoseptoria species reveal species-specific pathogenicity related genes and transposable element activity.</title>
        <authorList>
            <person name="Grandaubert J."/>
            <person name="Bhattacharyya A."/>
            <person name="Stukenbrock E.H."/>
        </authorList>
    </citation>
    <scope>NUCLEOTIDE SEQUENCE [LARGE SCALE GENOMIC DNA]</scope>
    <source>
        <strain evidence="2 3">Zb18110</strain>
    </source>
</reference>
<evidence type="ECO:0000313" key="3">
    <source>
        <dbReference type="Proteomes" id="UP000033647"/>
    </source>
</evidence>